<proteinExistence type="predicted"/>
<dbReference type="AlphaFoldDB" id="A0A2X2BFU2"/>
<dbReference type="Gene3D" id="1.10.10.10">
    <property type="entry name" value="Winged helix-like DNA-binding domain superfamily/Winged helix DNA-binding domain"/>
    <property type="match status" value="1"/>
</dbReference>
<dbReference type="GO" id="GO:0006260">
    <property type="term" value="P:DNA replication"/>
    <property type="evidence" value="ECO:0007669"/>
    <property type="project" value="InterPro"/>
</dbReference>
<dbReference type="EMBL" id="UAUE01000001">
    <property type="protein sequence ID" value="SPY93751.1"/>
    <property type="molecule type" value="Genomic_DNA"/>
</dbReference>
<sequence>MSAEIKYLDDFRPEPKVMESKVADLDNGYTRIANELLDAIMLAGLTKHQLLMVMAVWRKTYGFNKKMDWVGNEQLESMTKIDSTKCSTAKNQLVRMKIFIQEGRKIGMNKNISEWKTDIDRNSKGFTETVKNSFTKTVKTTLPKQSNTKDNNTKDKRQDPTIPPKGGNRGGSLREELISILEGKFDFDKADKLHDSVEQKLVELGYICEREFRVSDRGDGKAGRVDLLVSNGEGDSCGIEIDRLNARDKSIVKLKQLSDGFVLVREGIVSERYDFDGIPVVSAHPMSSSSEGISREEIIREAREALDFYNNITGSQCRDFKPFMTLLSPTQSRDRYLLSDLITVIEWVVSTWKRRNNSIAKPTNICRVNRFDGYLSDALKWKNRDGINPVDCPHEELIKIWNKYVPERAIDFHEWTSRRPAYKDLEAVWNGKTNKGQWREVKHMDTCFKLISQSSLFTGLQDKGWLTLDWILTPTRWSQTYEQAKREYTERKKGIV</sequence>
<evidence type="ECO:0000256" key="1">
    <source>
        <dbReference type="SAM" id="MobiDB-lite"/>
    </source>
</evidence>
<reference evidence="3 4" key="1">
    <citation type="submission" date="2018-06" db="EMBL/GenBank/DDBJ databases">
        <authorList>
            <consortium name="Pathogen Informatics"/>
            <person name="Doyle S."/>
        </authorList>
    </citation>
    <scope>NUCLEOTIDE SEQUENCE [LARGE SCALE GENOMIC DNA]</scope>
    <source>
        <strain evidence="3 4">NCTC10975</strain>
    </source>
</reference>
<dbReference type="Pfam" id="PF04492">
    <property type="entry name" value="Phage_rep_O"/>
    <property type="match status" value="1"/>
</dbReference>
<feature type="domain" description="Bacteriophage lambda Replication protein O N-terminal" evidence="2">
    <location>
        <begin position="21"/>
        <end position="115"/>
    </location>
</feature>
<dbReference type="Proteomes" id="UP000251485">
    <property type="component" value="Unassembled WGS sequence"/>
</dbReference>
<protein>
    <submittedName>
        <fullName evidence="3">Phage replication protein O, N-terminal domain</fullName>
    </submittedName>
</protein>
<dbReference type="NCBIfam" id="TIGR01610">
    <property type="entry name" value="phage_O_Nterm"/>
    <property type="match status" value="1"/>
</dbReference>
<dbReference type="InterPro" id="IPR006497">
    <property type="entry name" value="Phage_lambda_VrpO_N"/>
</dbReference>
<evidence type="ECO:0000313" key="4">
    <source>
        <dbReference type="Proteomes" id="UP000251485"/>
    </source>
</evidence>
<accession>A0A2X2BFU2</accession>
<evidence type="ECO:0000259" key="2">
    <source>
        <dbReference type="Pfam" id="PF04492"/>
    </source>
</evidence>
<feature type="region of interest" description="Disordered" evidence="1">
    <location>
        <begin position="141"/>
        <end position="172"/>
    </location>
</feature>
<gene>
    <name evidence="3" type="ORF">NCTC10975_00074</name>
</gene>
<evidence type="ECO:0000313" key="3">
    <source>
        <dbReference type="EMBL" id="SPY93751.1"/>
    </source>
</evidence>
<dbReference type="InterPro" id="IPR036388">
    <property type="entry name" value="WH-like_DNA-bd_sf"/>
</dbReference>
<feature type="compositionally biased region" description="Polar residues" evidence="1">
    <location>
        <begin position="141"/>
        <end position="150"/>
    </location>
</feature>
<name>A0A2X2BFU2_PROMI</name>
<organism evidence="3 4">
    <name type="scientific">Proteus mirabilis</name>
    <dbReference type="NCBI Taxonomy" id="584"/>
    <lineage>
        <taxon>Bacteria</taxon>
        <taxon>Pseudomonadati</taxon>
        <taxon>Pseudomonadota</taxon>
        <taxon>Gammaproteobacteria</taxon>
        <taxon>Enterobacterales</taxon>
        <taxon>Morganellaceae</taxon>
        <taxon>Proteus</taxon>
    </lineage>
</organism>